<dbReference type="AlphaFoldDB" id="B9LWJ5"/>
<keyword evidence="1" id="KW-1133">Transmembrane helix</keyword>
<feature type="transmembrane region" description="Helical" evidence="1">
    <location>
        <begin position="194"/>
        <end position="224"/>
    </location>
</feature>
<feature type="transmembrane region" description="Helical" evidence="1">
    <location>
        <begin position="12"/>
        <end position="37"/>
    </location>
</feature>
<proteinExistence type="predicted"/>
<feature type="transmembrane region" description="Helical" evidence="1">
    <location>
        <begin position="159"/>
        <end position="182"/>
    </location>
</feature>
<organism evidence="2 3">
    <name type="scientific">Halorubrum lacusprofundi (strain ATCC 49239 / DSM 5036 / JCM 8891 / ACAM 34)</name>
    <dbReference type="NCBI Taxonomy" id="416348"/>
    <lineage>
        <taxon>Archaea</taxon>
        <taxon>Methanobacteriati</taxon>
        <taxon>Methanobacteriota</taxon>
        <taxon>Stenosarchaea group</taxon>
        <taxon>Halobacteria</taxon>
        <taxon>Halobacteriales</taxon>
        <taxon>Haloferacaceae</taxon>
        <taxon>Halorubrum</taxon>
    </lineage>
</organism>
<protein>
    <submittedName>
        <fullName evidence="2">Uncharacterized protein</fullName>
    </submittedName>
</protein>
<gene>
    <name evidence="2" type="ordered locus">Hlac_3312</name>
</gene>
<evidence type="ECO:0000313" key="3">
    <source>
        <dbReference type="Proteomes" id="UP000000740"/>
    </source>
</evidence>
<dbReference type="Proteomes" id="UP000000740">
    <property type="component" value="Plasmid pHLAC01"/>
</dbReference>
<keyword evidence="3" id="KW-1185">Reference proteome</keyword>
<name>B9LWJ5_HALLT</name>
<dbReference type="eggNOG" id="arCOG09311">
    <property type="taxonomic scope" value="Archaea"/>
</dbReference>
<feature type="transmembrane region" description="Helical" evidence="1">
    <location>
        <begin position="49"/>
        <end position="72"/>
    </location>
</feature>
<reference evidence="2 3" key="1">
    <citation type="journal article" date="2016" name="Stand. Genomic Sci.">
        <title>Complete genome sequence of the Antarctic Halorubrum lacusprofundi type strain ACAM 34.</title>
        <authorList>
            <person name="Anderson I.J."/>
            <person name="DasSarma P."/>
            <person name="Lucas S."/>
            <person name="Copeland A."/>
            <person name="Lapidus A."/>
            <person name="Del Rio T.G."/>
            <person name="Tice H."/>
            <person name="Dalin E."/>
            <person name="Bruce D.C."/>
            <person name="Goodwin L."/>
            <person name="Pitluck S."/>
            <person name="Sims D."/>
            <person name="Brettin T.S."/>
            <person name="Detter J.C."/>
            <person name="Han C.S."/>
            <person name="Larimer F."/>
            <person name="Hauser L."/>
            <person name="Land M."/>
            <person name="Ivanova N."/>
            <person name="Richardson P."/>
            <person name="Cavicchioli R."/>
            <person name="DasSarma S."/>
            <person name="Woese C.R."/>
            <person name="Kyrpides N.C."/>
        </authorList>
    </citation>
    <scope>NUCLEOTIDE SEQUENCE [LARGE SCALE GENOMIC DNA]</scope>
    <source>
        <strain evidence="3">ATCC 49239 / DSM 5036 / JCM 8891 / ACAM 34</strain>
    </source>
</reference>
<feature type="transmembrane region" description="Helical" evidence="1">
    <location>
        <begin position="244"/>
        <end position="274"/>
    </location>
</feature>
<sequence length="283" mass="31139">MSKMNTIRLDSNWWYGVAIPPVLELVGGGGILVAGRLGLIQDGANPLTILVPGFTLLAGLFLIPVFALCLFFDARAVNQSNTSWNPRPVFWGVGSLLLPLVGVIAFSYSLLVPIAAVYLYRRFSSTSIVTDLTADNDPVIEIDNEDDSTNEPSGRVSNWWYGIAVPIVAYIVFLGAVLLLGIIQPDQVQPRSRFAWLSLVITVFTVLATFAQFVLTPVFSLSLYLDQRRVRASDAVDWHPNQLVWPAIALVHLISMIVTQAMLLSLAGGIVYLWRRHGHIGRP</sequence>
<dbReference type="KEGG" id="hla:Hlac_3312"/>
<dbReference type="EMBL" id="CP001367">
    <property type="protein sequence ID" value="ACM58836.1"/>
    <property type="molecule type" value="Genomic_DNA"/>
</dbReference>
<dbReference type="HOGENOM" id="CLU_982138_0_0_2"/>
<keyword evidence="1" id="KW-0472">Membrane</keyword>
<accession>B9LWJ5</accession>
<evidence type="ECO:0000256" key="1">
    <source>
        <dbReference type="SAM" id="Phobius"/>
    </source>
</evidence>
<evidence type="ECO:0000313" key="2">
    <source>
        <dbReference type="EMBL" id="ACM58836.1"/>
    </source>
</evidence>
<feature type="transmembrane region" description="Helical" evidence="1">
    <location>
        <begin position="93"/>
        <end position="120"/>
    </location>
</feature>
<keyword evidence="1" id="KW-0812">Transmembrane</keyword>
<keyword evidence="2" id="KW-0614">Plasmid</keyword>
<geneLocation type="plasmid" evidence="2 3">
    <name>pHLAC01</name>
</geneLocation>